<accession>A0A976M680</accession>
<feature type="compositionally biased region" description="Polar residues" evidence="5">
    <location>
        <begin position="47"/>
        <end position="56"/>
    </location>
</feature>
<evidence type="ECO:0000313" key="8">
    <source>
        <dbReference type="Proteomes" id="UP000244803"/>
    </source>
</evidence>
<dbReference type="Gene3D" id="3.55.10.10">
    <property type="entry name" value="Archease domain"/>
    <property type="match status" value="1"/>
</dbReference>
<dbReference type="InterPro" id="IPR036820">
    <property type="entry name" value="Archease_dom_sf"/>
</dbReference>
<feature type="region of interest" description="Disordered" evidence="5">
    <location>
        <begin position="1"/>
        <end position="56"/>
    </location>
</feature>
<comment type="similarity">
    <text evidence="1">Belongs to the archease family.</text>
</comment>
<evidence type="ECO:0000256" key="2">
    <source>
        <dbReference type="ARBA" id="ARBA00022694"/>
    </source>
</evidence>
<proteinExistence type="inferred from homology"/>
<keyword evidence="3" id="KW-0479">Metal-binding</keyword>
<keyword evidence="4" id="KW-0106">Calcium</keyword>
<name>A0A976M680_THEOR</name>
<gene>
    <name evidence="7" type="ORF">MACJ_002538</name>
</gene>
<dbReference type="SUPFAM" id="SSF69819">
    <property type="entry name" value="MTH1598-like"/>
    <property type="match status" value="1"/>
</dbReference>
<dbReference type="GO" id="GO:0046872">
    <property type="term" value="F:metal ion binding"/>
    <property type="evidence" value="ECO:0007669"/>
    <property type="project" value="UniProtKB-KW"/>
</dbReference>
<organism evidence="7 8">
    <name type="scientific">Theileria orientalis</name>
    <dbReference type="NCBI Taxonomy" id="68886"/>
    <lineage>
        <taxon>Eukaryota</taxon>
        <taxon>Sar</taxon>
        <taxon>Alveolata</taxon>
        <taxon>Apicomplexa</taxon>
        <taxon>Aconoidasida</taxon>
        <taxon>Piroplasmida</taxon>
        <taxon>Theileriidae</taxon>
        <taxon>Theileria</taxon>
    </lineage>
</organism>
<keyword evidence="2" id="KW-0819">tRNA processing</keyword>
<feature type="domain" description="Archease" evidence="6">
    <location>
        <begin position="71"/>
        <end position="203"/>
    </location>
</feature>
<evidence type="ECO:0000256" key="3">
    <source>
        <dbReference type="ARBA" id="ARBA00022723"/>
    </source>
</evidence>
<dbReference type="OrthoDB" id="2190767at2759"/>
<evidence type="ECO:0000313" key="7">
    <source>
        <dbReference type="EMBL" id="UKJ89290.1"/>
    </source>
</evidence>
<protein>
    <recommendedName>
        <fullName evidence="6">Archease domain-containing protein</fullName>
    </recommendedName>
</protein>
<evidence type="ECO:0000259" key="6">
    <source>
        <dbReference type="Pfam" id="PF01951"/>
    </source>
</evidence>
<dbReference type="PANTHER" id="PTHR12682:SF11">
    <property type="entry name" value="PROTEIN ARCHEASE"/>
    <property type="match status" value="1"/>
</dbReference>
<evidence type="ECO:0000256" key="1">
    <source>
        <dbReference type="ARBA" id="ARBA00007963"/>
    </source>
</evidence>
<dbReference type="GO" id="GO:0072669">
    <property type="term" value="C:tRNA-splicing ligase complex"/>
    <property type="evidence" value="ECO:0007669"/>
    <property type="project" value="TreeGrafter"/>
</dbReference>
<dbReference type="PANTHER" id="PTHR12682">
    <property type="entry name" value="ARCHEASE"/>
    <property type="match status" value="1"/>
</dbReference>
<dbReference type="GO" id="GO:0006388">
    <property type="term" value="P:tRNA splicing, via endonucleolytic cleavage and ligation"/>
    <property type="evidence" value="ECO:0007669"/>
    <property type="project" value="TreeGrafter"/>
</dbReference>
<feature type="compositionally biased region" description="Polar residues" evidence="5">
    <location>
        <begin position="17"/>
        <end position="37"/>
    </location>
</feature>
<dbReference type="InterPro" id="IPR023572">
    <property type="entry name" value="Archease_dom"/>
</dbReference>
<reference evidence="7" key="1">
    <citation type="submission" date="2022-07" db="EMBL/GenBank/DDBJ databases">
        <title>Evaluation of T. orientalis genome assembly methods using nanopore sequencing and analysis of variation between genomes.</title>
        <authorList>
            <person name="Yam J."/>
            <person name="Micallef M.L."/>
            <person name="Liu M."/>
            <person name="Djordjevic S.P."/>
            <person name="Bogema D.R."/>
            <person name="Jenkins C."/>
        </authorList>
    </citation>
    <scope>NUCLEOTIDE SEQUENCE</scope>
    <source>
        <strain evidence="7">Fish Creek</strain>
    </source>
</reference>
<dbReference type="InterPro" id="IPR002804">
    <property type="entry name" value="Archease"/>
</dbReference>
<sequence length="250" mass="27889">MDSGGPEDKESNHVGHSGNTNSSSPGFHNDGPNLSHTHSNKNDSIDGESQSSGKNDLSSLLERVRGVSYNYSYLDHPADVILLGEGESIREALQSISVALFNYMSDLSFVDPAHSKELEISGRGLLNLLYHLLDECLYLYSSEYFIAKHVLIEEDLSLPPALSAEQFNNHTFTFRAVAVGDYYNKLIHRSGTEIKAITMHYLNFNFWLGGRCYEYKNDMESHENTLELLSGLAANNHSISRCSVYCLVDI</sequence>
<feature type="compositionally biased region" description="Basic and acidic residues" evidence="5">
    <location>
        <begin position="1"/>
        <end position="13"/>
    </location>
</feature>
<dbReference type="Pfam" id="PF01951">
    <property type="entry name" value="Archease"/>
    <property type="match status" value="1"/>
</dbReference>
<dbReference type="Proteomes" id="UP000244803">
    <property type="component" value="Chromosome 3"/>
</dbReference>
<evidence type="ECO:0000256" key="5">
    <source>
        <dbReference type="SAM" id="MobiDB-lite"/>
    </source>
</evidence>
<dbReference type="EMBL" id="CP056066">
    <property type="protein sequence ID" value="UKJ89290.1"/>
    <property type="molecule type" value="Genomic_DNA"/>
</dbReference>
<evidence type="ECO:0000256" key="4">
    <source>
        <dbReference type="ARBA" id="ARBA00022837"/>
    </source>
</evidence>
<dbReference type="AlphaFoldDB" id="A0A976M680"/>